<keyword evidence="2" id="KW-1185">Reference proteome</keyword>
<protein>
    <submittedName>
        <fullName evidence="1">Uncharacterized protein</fullName>
    </submittedName>
</protein>
<reference evidence="1 2" key="1">
    <citation type="journal article" date="2018" name="Sci. Rep.">
        <title>Comparative genomics provides insights into the lifestyle and reveals functional heterogeneity of dark septate endophytic fungi.</title>
        <authorList>
            <person name="Knapp D.G."/>
            <person name="Nemeth J.B."/>
            <person name="Barry K."/>
            <person name="Hainaut M."/>
            <person name="Henrissat B."/>
            <person name="Johnson J."/>
            <person name="Kuo A."/>
            <person name="Lim J.H.P."/>
            <person name="Lipzen A."/>
            <person name="Nolan M."/>
            <person name="Ohm R.A."/>
            <person name="Tamas L."/>
            <person name="Grigoriev I.V."/>
            <person name="Spatafora J.W."/>
            <person name="Nagy L.G."/>
            <person name="Kovacs G.M."/>
        </authorList>
    </citation>
    <scope>NUCLEOTIDE SEQUENCE [LARGE SCALE GENOMIC DNA]</scope>
    <source>
        <strain evidence="1 2">DSE2036</strain>
    </source>
</reference>
<evidence type="ECO:0000313" key="1">
    <source>
        <dbReference type="EMBL" id="PVH98074.1"/>
    </source>
</evidence>
<dbReference type="OrthoDB" id="5599753at2759"/>
<dbReference type="EMBL" id="KZ805421">
    <property type="protein sequence ID" value="PVH98074.1"/>
    <property type="molecule type" value="Genomic_DNA"/>
</dbReference>
<gene>
    <name evidence="1" type="ORF">DM02DRAFT_59643</name>
</gene>
<accession>A0A2V1DLR3</accession>
<sequence length="228" mass="25746">MAYKLLLVSLPFAGSALYLTYLHINLSRNVQCQTTHYLQDETIIIPKTIQDSSEKYIIHHECARKTIATASLETSSKPELLTLFLRHTMATFSRYPPAWGIWYLIKDAKDRNTFNSAYIRSLRFELGNRVCGVYLVTSRDKERITLTLNAPGSYVGPVVGGILVVEVKQEGSQTSFVNHTVMWREKGKGSAGVLEGVVGRWMHGLMVRGLIESGVRQLLAEREEKKEL</sequence>
<proteinExistence type="predicted"/>
<name>A0A2V1DLR3_9PLEO</name>
<evidence type="ECO:0000313" key="2">
    <source>
        <dbReference type="Proteomes" id="UP000244855"/>
    </source>
</evidence>
<dbReference type="Proteomes" id="UP000244855">
    <property type="component" value="Unassembled WGS sequence"/>
</dbReference>
<dbReference type="AlphaFoldDB" id="A0A2V1DLR3"/>
<organism evidence="1 2">
    <name type="scientific">Periconia macrospinosa</name>
    <dbReference type="NCBI Taxonomy" id="97972"/>
    <lineage>
        <taxon>Eukaryota</taxon>
        <taxon>Fungi</taxon>
        <taxon>Dikarya</taxon>
        <taxon>Ascomycota</taxon>
        <taxon>Pezizomycotina</taxon>
        <taxon>Dothideomycetes</taxon>
        <taxon>Pleosporomycetidae</taxon>
        <taxon>Pleosporales</taxon>
        <taxon>Massarineae</taxon>
        <taxon>Periconiaceae</taxon>
        <taxon>Periconia</taxon>
    </lineage>
</organism>